<dbReference type="Pfam" id="PF00725">
    <property type="entry name" value="3HCDH"/>
    <property type="match status" value="1"/>
</dbReference>
<keyword evidence="2" id="KW-0560">Oxidoreductase</keyword>
<proteinExistence type="inferred from homology"/>
<dbReference type="Gene3D" id="1.10.1040.10">
    <property type="entry name" value="N-(1-d-carboxylethyl)-l-norvaline Dehydrogenase, domain 2"/>
    <property type="match status" value="1"/>
</dbReference>
<accession>A0A6A6CYB2</accession>
<dbReference type="InterPro" id="IPR008927">
    <property type="entry name" value="6-PGluconate_DH-like_C_sf"/>
</dbReference>
<dbReference type="InterPro" id="IPR036291">
    <property type="entry name" value="NAD(P)-bd_dom_sf"/>
</dbReference>
<evidence type="ECO:0000256" key="2">
    <source>
        <dbReference type="ARBA" id="ARBA00023002"/>
    </source>
</evidence>
<dbReference type="RefSeq" id="XP_033673063.1">
    <property type="nucleotide sequence ID" value="XM_033815373.1"/>
</dbReference>
<dbReference type="Pfam" id="PF02737">
    <property type="entry name" value="3HCDH_N"/>
    <property type="match status" value="1"/>
</dbReference>
<feature type="domain" description="3-hydroxyacyl-CoA dehydrogenase C-terminal" evidence="3">
    <location>
        <begin position="188"/>
        <end position="233"/>
    </location>
</feature>
<keyword evidence="6" id="KW-1185">Reference proteome</keyword>
<dbReference type="SUPFAM" id="SSF48179">
    <property type="entry name" value="6-phosphogluconate dehydrogenase C-terminal domain-like"/>
    <property type="match status" value="1"/>
</dbReference>
<dbReference type="GeneID" id="54568645"/>
<evidence type="ECO:0000256" key="1">
    <source>
        <dbReference type="ARBA" id="ARBA00009463"/>
    </source>
</evidence>
<evidence type="ECO:0008006" key="7">
    <source>
        <dbReference type="Google" id="ProtNLM"/>
    </source>
</evidence>
<dbReference type="EMBL" id="ML993581">
    <property type="protein sequence ID" value="KAF2172174.1"/>
    <property type="molecule type" value="Genomic_DNA"/>
</dbReference>
<dbReference type="PANTHER" id="PTHR48075">
    <property type="entry name" value="3-HYDROXYACYL-COA DEHYDROGENASE FAMILY PROTEIN"/>
    <property type="match status" value="1"/>
</dbReference>
<dbReference type="GO" id="GO:0050104">
    <property type="term" value="F:L-gulonate 3-dehydrogenase activity"/>
    <property type="evidence" value="ECO:0007669"/>
    <property type="project" value="TreeGrafter"/>
</dbReference>
<dbReference type="InterPro" id="IPR006180">
    <property type="entry name" value="3-OHacyl-CoA_DH_CS"/>
</dbReference>
<dbReference type="OrthoDB" id="2021159at2759"/>
<dbReference type="AlphaFoldDB" id="A0A6A6CYB2"/>
<dbReference type="InterPro" id="IPR006108">
    <property type="entry name" value="3HC_DH_C"/>
</dbReference>
<protein>
    <recommendedName>
        <fullName evidence="7">3-hydroxyacyl-CoA dehydrogenase NAD binding domain-containing protein</fullName>
    </recommendedName>
</protein>
<feature type="domain" description="3-hydroxyacyl-CoA dehydrogenase NAD binding" evidence="4">
    <location>
        <begin position="7"/>
        <end position="183"/>
    </location>
</feature>
<dbReference type="Gene3D" id="3.40.50.720">
    <property type="entry name" value="NAD(P)-binding Rossmann-like Domain"/>
    <property type="match status" value="1"/>
</dbReference>
<evidence type="ECO:0000313" key="6">
    <source>
        <dbReference type="Proteomes" id="UP000799537"/>
    </source>
</evidence>
<sequence length="319" mass="34479">MSSSIRTVGVVGTGVIGASWTGLFLVRGLKVLVSDPGHDAEKNLAENLRKMWPSIEQLGLSPGASLDNYSFVGSSLKDHYQEVDFIQENAPEIQGLKEGLIAEMDEGTREDIVIASSSSGIPSSQFVGKCKKNPGRVLIGHPFSPPALMPLVEVVPHPGGDEAATQRAMDFYRSLGKHPVLLRQETPGFAANRLQAAISKEAYSLVNRGVLSAEDLDACVTTSLGPRWALTGPYMSNVLGGGGGSTGFKHLLHHLGPGMKVWLHDMDEHSFDINDENIDHLDESVQAMLKDHSVQQVEEQRDDVLLKLLALKKDKSALV</sequence>
<gene>
    <name evidence="5" type="ORF">M409DRAFT_62940</name>
</gene>
<evidence type="ECO:0000259" key="3">
    <source>
        <dbReference type="Pfam" id="PF00725"/>
    </source>
</evidence>
<dbReference type="Proteomes" id="UP000799537">
    <property type="component" value="Unassembled WGS sequence"/>
</dbReference>
<reference evidence="5" key="1">
    <citation type="journal article" date="2020" name="Stud. Mycol.">
        <title>101 Dothideomycetes genomes: a test case for predicting lifestyles and emergence of pathogens.</title>
        <authorList>
            <person name="Haridas S."/>
            <person name="Albert R."/>
            <person name="Binder M."/>
            <person name="Bloem J."/>
            <person name="Labutti K."/>
            <person name="Salamov A."/>
            <person name="Andreopoulos B."/>
            <person name="Baker S."/>
            <person name="Barry K."/>
            <person name="Bills G."/>
            <person name="Bluhm B."/>
            <person name="Cannon C."/>
            <person name="Castanera R."/>
            <person name="Culley D."/>
            <person name="Daum C."/>
            <person name="Ezra D."/>
            <person name="Gonzalez J."/>
            <person name="Henrissat B."/>
            <person name="Kuo A."/>
            <person name="Liang C."/>
            <person name="Lipzen A."/>
            <person name="Lutzoni F."/>
            <person name="Magnuson J."/>
            <person name="Mondo S."/>
            <person name="Nolan M."/>
            <person name="Ohm R."/>
            <person name="Pangilinan J."/>
            <person name="Park H.-J."/>
            <person name="Ramirez L."/>
            <person name="Alfaro M."/>
            <person name="Sun H."/>
            <person name="Tritt A."/>
            <person name="Yoshinaga Y."/>
            <person name="Zwiers L.-H."/>
            <person name="Turgeon B."/>
            <person name="Goodwin S."/>
            <person name="Spatafora J."/>
            <person name="Crous P."/>
            <person name="Grigoriev I."/>
        </authorList>
    </citation>
    <scope>NUCLEOTIDE SEQUENCE</scope>
    <source>
        <strain evidence="5">ATCC 36951</strain>
    </source>
</reference>
<dbReference type="GO" id="GO:0006631">
    <property type="term" value="P:fatty acid metabolic process"/>
    <property type="evidence" value="ECO:0007669"/>
    <property type="project" value="InterPro"/>
</dbReference>
<dbReference type="SUPFAM" id="SSF51735">
    <property type="entry name" value="NAD(P)-binding Rossmann-fold domains"/>
    <property type="match status" value="1"/>
</dbReference>
<dbReference type="InterPro" id="IPR006176">
    <property type="entry name" value="3-OHacyl-CoA_DH_NAD-bd"/>
</dbReference>
<evidence type="ECO:0000259" key="4">
    <source>
        <dbReference type="Pfam" id="PF02737"/>
    </source>
</evidence>
<comment type="similarity">
    <text evidence="1">Belongs to the 3-hydroxyacyl-CoA dehydrogenase family.</text>
</comment>
<dbReference type="PANTHER" id="PTHR48075:SF1">
    <property type="entry name" value="LAMBDA-CRYSTALLIN HOMOLOG"/>
    <property type="match status" value="1"/>
</dbReference>
<dbReference type="PROSITE" id="PS00067">
    <property type="entry name" value="3HCDH"/>
    <property type="match status" value="1"/>
</dbReference>
<evidence type="ECO:0000313" key="5">
    <source>
        <dbReference type="EMBL" id="KAF2172174.1"/>
    </source>
</evidence>
<name>A0A6A6CYB2_ZASCE</name>
<organism evidence="5 6">
    <name type="scientific">Zasmidium cellare ATCC 36951</name>
    <dbReference type="NCBI Taxonomy" id="1080233"/>
    <lineage>
        <taxon>Eukaryota</taxon>
        <taxon>Fungi</taxon>
        <taxon>Dikarya</taxon>
        <taxon>Ascomycota</taxon>
        <taxon>Pezizomycotina</taxon>
        <taxon>Dothideomycetes</taxon>
        <taxon>Dothideomycetidae</taxon>
        <taxon>Mycosphaerellales</taxon>
        <taxon>Mycosphaerellaceae</taxon>
        <taxon>Zasmidium</taxon>
    </lineage>
</organism>
<dbReference type="GO" id="GO:0070403">
    <property type="term" value="F:NAD+ binding"/>
    <property type="evidence" value="ECO:0007669"/>
    <property type="project" value="InterPro"/>
</dbReference>
<dbReference type="InterPro" id="IPR013328">
    <property type="entry name" value="6PGD_dom2"/>
</dbReference>